<dbReference type="Gene3D" id="3.40.50.300">
    <property type="entry name" value="P-loop containing nucleotide triphosphate hydrolases"/>
    <property type="match status" value="1"/>
</dbReference>
<evidence type="ECO:0000313" key="14">
    <source>
        <dbReference type="Proteomes" id="UP001215280"/>
    </source>
</evidence>
<dbReference type="Proteomes" id="UP001215280">
    <property type="component" value="Unassembled WGS sequence"/>
</dbReference>
<evidence type="ECO:0000256" key="4">
    <source>
        <dbReference type="ARBA" id="ARBA00022801"/>
    </source>
</evidence>
<feature type="non-terminal residue" evidence="13">
    <location>
        <position position="192"/>
    </location>
</feature>
<dbReference type="SMART" id="SM00490">
    <property type="entry name" value="HELICc"/>
    <property type="match status" value="1"/>
</dbReference>
<keyword evidence="6" id="KW-0509">mRNA transport</keyword>
<evidence type="ECO:0000313" key="13">
    <source>
        <dbReference type="EMBL" id="KAJ7713763.1"/>
    </source>
</evidence>
<dbReference type="GO" id="GO:0005634">
    <property type="term" value="C:nucleus"/>
    <property type="evidence" value="ECO:0007669"/>
    <property type="project" value="UniProtKB-SubCell"/>
</dbReference>
<organism evidence="13 14">
    <name type="scientific">Mycena maculata</name>
    <dbReference type="NCBI Taxonomy" id="230809"/>
    <lineage>
        <taxon>Eukaryota</taxon>
        <taxon>Fungi</taxon>
        <taxon>Dikarya</taxon>
        <taxon>Basidiomycota</taxon>
        <taxon>Agaricomycotina</taxon>
        <taxon>Agaricomycetes</taxon>
        <taxon>Agaricomycetidae</taxon>
        <taxon>Agaricales</taxon>
        <taxon>Marasmiineae</taxon>
        <taxon>Mycenaceae</taxon>
        <taxon>Mycena</taxon>
    </lineage>
</organism>
<dbReference type="PANTHER" id="PTHR47958">
    <property type="entry name" value="ATP-DEPENDENT RNA HELICASE DBP3"/>
    <property type="match status" value="1"/>
</dbReference>
<comment type="similarity">
    <text evidence="10">Belongs to the DEAD box helicase family. DECD subfamily.</text>
</comment>
<gene>
    <name evidence="13" type="ORF">DFH07DRAFT_763231</name>
</gene>
<evidence type="ECO:0000256" key="3">
    <source>
        <dbReference type="ARBA" id="ARBA00022741"/>
    </source>
</evidence>
<dbReference type="SUPFAM" id="SSF52540">
    <property type="entry name" value="P-loop containing nucleoside triphosphate hydrolases"/>
    <property type="match status" value="1"/>
</dbReference>
<comment type="subcellular location">
    <subcellularLocation>
        <location evidence="1">Nucleus</location>
    </subcellularLocation>
</comment>
<dbReference type="InterPro" id="IPR027417">
    <property type="entry name" value="P-loop_NTPase"/>
</dbReference>
<dbReference type="EC" id="3.6.4.13" evidence="2"/>
<proteinExistence type="inferred from homology"/>
<dbReference type="PROSITE" id="PS51194">
    <property type="entry name" value="HELICASE_CTER"/>
    <property type="match status" value="1"/>
</dbReference>
<evidence type="ECO:0000256" key="10">
    <source>
        <dbReference type="ARBA" id="ARBA00038213"/>
    </source>
</evidence>
<evidence type="ECO:0000256" key="1">
    <source>
        <dbReference type="ARBA" id="ARBA00004123"/>
    </source>
</evidence>
<evidence type="ECO:0000259" key="12">
    <source>
        <dbReference type="PROSITE" id="PS51194"/>
    </source>
</evidence>
<keyword evidence="9" id="KW-0539">Nucleus</keyword>
<dbReference type="GO" id="GO:0051028">
    <property type="term" value="P:mRNA transport"/>
    <property type="evidence" value="ECO:0007669"/>
    <property type="project" value="UniProtKB-KW"/>
</dbReference>
<dbReference type="GO" id="GO:0005524">
    <property type="term" value="F:ATP binding"/>
    <property type="evidence" value="ECO:0007669"/>
    <property type="project" value="UniProtKB-KW"/>
</dbReference>
<dbReference type="CDD" id="cd18787">
    <property type="entry name" value="SF2_C_DEAD"/>
    <property type="match status" value="1"/>
</dbReference>
<keyword evidence="4 13" id="KW-0378">Hydrolase</keyword>
<evidence type="ECO:0000256" key="8">
    <source>
        <dbReference type="ARBA" id="ARBA00022884"/>
    </source>
</evidence>
<protein>
    <recommendedName>
        <fullName evidence="2">RNA helicase</fullName>
        <ecNumber evidence="2">3.6.4.13</ecNumber>
    </recommendedName>
</protein>
<dbReference type="AlphaFoldDB" id="A0AAD7H7C9"/>
<sequence>TRSSLHGLQQHYVKLEETGKNKKLNELLDTLEFNQVVIFVKSVAQANELDKLLVSCNFPSISIHFGLAKRSGTISRYTAFKAFDKFMLVATDIFGCGIKCVNIGINYEYPPDVDSYLHHAGRAGRFGTKGLAVTFHLFVSSNIDSQAMATIQSRFTVTVLELPDHIDPASYIQYIVCSFSLPTCAYAAPATS</sequence>
<evidence type="ECO:0000256" key="7">
    <source>
        <dbReference type="ARBA" id="ARBA00022840"/>
    </source>
</evidence>
<keyword evidence="8" id="KW-0694">RNA-binding</keyword>
<name>A0AAD7H7C9_9AGAR</name>
<keyword evidence="7" id="KW-0067">ATP-binding</keyword>
<feature type="domain" description="Helicase C-terminal" evidence="12">
    <location>
        <begin position="23"/>
        <end position="170"/>
    </location>
</feature>
<dbReference type="Pfam" id="PF00271">
    <property type="entry name" value="Helicase_C"/>
    <property type="match status" value="1"/>
</dbReference>
<comment type="caution">
    <text evidence="13">The sequence shown here is derived from an EMBL/GenBank/DDBJ whole genome shotgun (WGS) entry which is preliminary data.</text>
</comment>
<reference evidence="13" key="1">
    <citation type="submission" date="2023-03" db="EMBL/GenBank/DDBJ databases">
        <title>Massive genome expansion in bonnet fungi (Mycena s.s.) driven by repeated elements and novel gene families across ecological guilds.</title>
        <authorList>
            <consortium name="Lawrence Berkeley National Laboratory"/>
            <person name="Harder C.B."/>
            <person name="Miyauchi S."/>
            <person name="Viragh M."/>
            <person name="Kuo A."/>
            <person name="Thoen E."/>
            <person name="Andreopoulos B."/>
            <person name="Lu D."/>
            <person name="Skrede I."/>
            <person name="Drula E."/>
            <person name="Henrissat B."/>
            <person name="Morin E."/>
            <person name="Kohler A."/>
            <person name="Barry K."/>
            <person name="LaButti K."/>
            <person name="Morin E."/>
            <person name="Salamov A."/>
            <person name="Lipzen A."/>
            <person name="Mereny Z."/>
            <person name="Hegedus B."/>
            <person name="Baldrian P."/>
            <person name="Stursova M."/>
            <person name="Weitz H."/>
            <person name="Taylor A."/>
            <person name="Grigoriev I.V."/>
            <person name="Nagy L.G."/>
            <person name="Martin F."/>
            <person name="Kauserud H."/>
        </authorList>
    </citation>
    <scope>NUCLEOTIDE SEQUENCE</scope>
    <source>
        <strain evidence="13">CBHHK188m</strain>
    </source>
</reference>
<dbReference type="FunFam" id="3.40.50.300:FF:000111">
    <property type="entry name" value="DEAD-box ATP-dependent RNA helicase"/>
    <property type="match status" value="1"/>
</dbReference>
<keyword evidence="6" id="KW-0813">Transport</keyword>
<evidence type="ECO:0000256" key="9">
    <source>
        <dbReference type="ARBA" id="ARBA00023242"/>
    </source>
</evidence>
<dbReference type="GO" id="GO:0016787">
    <property type="term" value="F:hydrolase activity"/>
    <property type="evidence" value="ECO:0007669"/>
    <property type="project" value="UniProtKB-KW"/>
</dbReference>
<keyword evidence="14" id="KW-1185">Reference proteome</keyword>
<dbReference type="GO" id="GO:0003724">
    <property type="term" value="F:RNA helicase activity"/>
    <property type="evidence" value="ECO:0007669"/>
    <property type="project" value="UniProtKB-EC"/>
</dbReference>
<evidence type="ECO:0000256" key="2">
    <source>
        <dbReference type="ARBA" id="ARBA00012552"/>
    </source>
</evidence>
<dbReference type="InterPro" id="IPR001650">
    <property type="entry name" value="Helicase_C-like"/>
</dbReference>
<evidence type="ECO:0000256" key="5">
    <source>
        <dbReference type="ARBA" id="ARBA00022806"/>
    </source>
</evidence>
<dbReference type="GO" id="GO:0003723">
    <property type="term" value="F:RNA binding"/>
    <property type="evidence" value="ECO:0007669"/>
    <property type="project" value="UniProtKB-KW"/>
</dbReference>
<accession>A0AAD7H7C9</accession>
<keyword evidence="3" id="KW-0547">Nucleotide-binding</keyword>
<keyword evidence="5" id="KW-0347">Helicase</keyword>
<evidence type="ECO:0000256" key="6">
    <source>
        <dbReference type="ARBA" id="ARBA00022816"/>
    </source>
</evidence>
<comment type="catalytic activity">
    <reaction evidence="11">
        <text>ATP + H2O = ADP + phosphate + H(+)</text>
        <dbReference type="Rhea" id="RHEA:13065"/>
        <dbReference type="ChEBI" id="CHEBI:15377"/>
        <dbReference type="ChEBI" id="CHEBI:15378"/>
        <dbReference type="ChEBI" id="CHEBI:30616"/>
        <dbReference type="ChEBI" id="CHEBI:43474"/>
        <dbReference type="ChEBI" id="CHEBI:456216"/>
        <dbReference type="EC" id="3.6.4.13"/>
    </reaction>
</comment>
<dbReference type="EMBL" id="JARJLG010000385">
    <property type="protein sequence ID" value="KAJ7713763.1"/>
    <property type="molecule type" value="Genomic_DNA"/>
</dbReference>
<evidence type="ECO:0000256" key="11">
    <source>
        <dbReference type="ARBA" id="ARBA00047984"/>
    </source>
</evidence>